<keyword evidence="3" id="KW-1185">Reference proteome</keyword>
<dbReference type="EMBL" id="BIMW01000086">
    <property type="protein sequence ID" value="GCE93995.1"/>
    <property type="molecule type" value="Genomic_DNA"/>
</dbReference>
<keyword evidence="1" id="KW-0472">Membrane</keyword>
<protein>
    <recommendedName>
        <fullName evidence="4">Sgl0002 protein</fullName>
    </recommendedName>
</protein>
<keyword evidence="1" id="KW-1133">Transmembrane helix</keyword>
<gene>
    <name evidence="2" type="ORF">NIES46_20470</name>
</gene>
<feature type="transmembrane region" description="Helical" evidence="1">
    <location>
        <begin position="6"/>
        <end position="29"/>
    </location>
</feature>
<sequence length="45" mass="5358">MEFTTVNILFLMAIALLLLVTSGVAYLTFADWRDRRRREKERRGQ</sequence>
<dbReference type="GeneID" id="301685814"/>
<reference evidence="2 3" key="1">
    <citation type="journal article" date="2019" name="J Genomics">
        <title>The Draft Genome of a Hydrogen-producing Cyanobacterium, Arthrospira platensis NIES-46.</title>
        <authorList>
            <person name="Suzuki S."/>
            <person name="Yamaguchi H."/>
            <person name="Kawachi M."/>
        </authorList>
    </citation>
    <scope>NUCLEOTIDE SEQUENCE [LARGE SCALE GENOMIC DNA]</scope>
    <source>
        <strain evidence="2 3">NIES-46</strain>
    </source>
</reference>
<dbReference type="Proteomes" id="UP000326169">
    <property type="component" value="Unassembled WGS sequence"/>
</dbReference>
<keyword evidence="1" id="KW-0812">Transmembrane</keyword>
<evidence type="ECO:0000313" key="3">
    <source>
        <dbReference type="Proteomes" id="UP000326169"/>
    </source>
</evidence>
<evidence type="ECO:0000256" key="1">
    <source>
        <dbReference type="SAM" id="Phobius"/>
    </source>
</evidence>
<organism evidence="2 3">
    <name type="scientific">Limnospira platensis NIES-46</name>
    <dbReference type="NCBI Taxonomy" id="1236695"/>
    <lineage>
        <taxon>Bacteria</taxon>
        <taxon>Bacillati</taxon>
        <taxon>Cyanobacteriota</taxon>
        <taxon>Cyanophyceae</taxon>
        <taxon>Oscillatoriophycideae</taxon>
        <taxon>Oscillatoriales</taxon>
        <taxon>Sirenicapillariaceae</taxon>
        <taxon>Limnospira</taxon>
    </lineage>
</organism>
<comment type="caution">
    <text evidence="2">The sequence shown here is derived from an EMBL/GenBank/DDBJ whole genome shotgun (WGS) entry which is preliminary data.</text>
</comment>
<evidence type="ECO:0008006" key="4">
    <source>
        <dbReference type="Google" id="ProtNLM"/>
    </source>
</evidence>
<dbReference type="RefSeq" id="WP_006616912.1">
    <property type="nucleotide sequence ID" value="NZ_BIMW01000086.1"/>
</dbReference>
<name>A0A5M3T6B6_LIMPL</name>
<proteinExistence type="predicted"/>
<evidence type="ECO:0000313" key="2">
    <source>
        <dbReference type="EMBL" id="GCE93995.1"/>
    </source>
</evidence>
<accession>A0A5M3T6B6</accession>